<proteinExistence type="predicted"/>
<dbReference type="EMBL" id="LFJN01000003">
    <property type="protein sequence ID" value="KPI44382.1"/>
    <property type="molecule type" value="Genomic_DNA"/>
</dbReference>
<reference evidence="2 3" key="1">
    <citation type="submission" date="2015-06" db="EMBL/GenBank/DDBJ databases">
        <title>Draft genome of the ant-associated black yeast Phialophora attae CBS 131958.</title>
        <authorList>
            <person name="Moreno L.F."/>
            <person name="Stielow B.J."/>
            <person name="de Hoog S."/>
            <person name="Vicente V.A."/>
            <person name="Weiss V.A."/>
            <person name="de Vries M."/>
            <person name="Cruz L.M."/>
            <person name="Souza E.M."/>
        </authorList>
    </citation>
    <scope>NUCLEOTIDE SEQUENCE [LARGE SCALE GENOMIC DNA]</scope>
    <source>
        <strain evidence="2 3">CBS 131958</strain>
    </source>
</reference>
<dbReference type="STRING" id="1664694.A0A0N1HFZ1"/>
<dbReference type="RefSeq" id="XP_018004345.1">
    <property type="nucleotide sequence ID" value="XM_018148829.1"/>
</dbReference>
<comment type="caution">
    <text evidence="2">The sequence shown here is derived from an EMBL/GenBank/DDBJ whole genome shotgun (WGS) entry which is preliminary data.</text>
</comment>
<feature type="region of interest" description="Disordered" evidence="1">
    <location>
        <begin position="140"/>
        <end position="170"/>
    </location>
</feature>
<accession>A0A0N1HFZ1</accession>
<dbReference type="AlphaFoldDB" id="A0A0N1HFZ1"/>
<dbReference type="Gene3D" id="3.90.1590.10">
    <property type="entry name" value="glutathione-dependent formaldehyde- activating enzyme (gfa)"/>
    <property type="match status" value="1"/>
</dbReference>
<name>A0A0N1HFZ1_9EURO</name>
<dbReference type="Proteomes" id="UP000038010">
    <property type="component" value="Unassembled WGS sequence"/>
</dbReference>
<dbReference type="InterPro" id="IPR011057">
    <property type="entry name" value="Mss4-like_sf"/>
</dbReference>
<keyword evidence="3" id="KW-1185">Reference proteome</keyword>
<sequence>MSRQRPLRGACSCGRNIYEVVVPTSAKEKATVSFDDSSSTRRAQATPLAAWLRVPITWVSSSTVAQVPDETHSTIRRVFTPPHEPHCKRFFCGYCGTHLSYWTEQPQSEADYLSITLGSLLDEDIRALQELELLPEEVDPEEIESIHTAGDRSAGDTDVATTNSSAAVQHSVRSGRLGNLNWFEEMIDGSRLGRTQTTRRGAGVSADGTTQVSWEISEYIEGDDDGQPTTKSKRKHGDVDVDEDVSMKQQ</sequence>
<dbReference type="GeneID" id="28740709"/>
<dbReference type="SUPFAM" id="SSF51316">
    <property type="entry name" value="Mss4-like"/>
    <property type="match status" value="1"/>
</dbReference>
<evidence type="ECO:0000256" key="1">
    <source>
        <dbReference type="SAM" id="MobiDB-lite"/>
    </source>
</evidence>
<dbReference type="OrthoDB" id="3907216at2759"/>
<feature type="region of interest" description="Disordered" evidence="1">
    <location>
        <begin position="219"/>
        <end position="250"/>
    </location>
</feature>
<feature type="compositionally biased region" description="Polar residues" evidence="1">
    <location>
        <begin position="159"/>
        <end position="170"/>
    </location>
</feature>
<evidence type="ECO:0000313" key="2">
    <source>
        <dbReference type="EMBL" id="KPI44382.1"/>
    </source>
</evidence>
<gene>
    <name evidence="2" type="ORF">AB675_8389</name>
</gene>
<dbReference type="VEuPathDB" id="FungiDB:AB675_8389"/>
<evidence type="ECO:0008006" key="4">
    <source>
        <dbReference type="Google" id="ProtNLM"/>
    </source>
</evidence>
<organism evidence="2 3">
    <name type="scientific">Cyphellophora attinorum</name>
    <dbReference type="NCBI Taxonomy" id="1664694"/>
    <lineage>
        <taxon>Eukaryota</taxon>
        <taxon>Fungi</taxon>
        <taxon>Dikarya</taxon>
        <taxon>Ascomycota</taxon>
        <taxon>Pezizomycotina</taxon>
        <taxon>Eurotiomycetes</taxon>
        <taxon>Chaetothyriomycetidae</taxon>
        <taxon>Chaetothyriales</taxon>
        <taxon>Cyphellophoraceae</taxon>
        <taxon>Cyphellophora</taxon>
    </lineage>
</organism>
<evidence type="ECO:0000313" key="3">
    <source>
        <dbReference type="Proteomes" id="UP000038010"/>
    </source>
</evidence>
<protein>
    <recommendedName>
        <fullName evidence="4">CENP-V/GFA domain-containing protein</fullName>
    </recommendedName>
</protein>